<feature type="transmembrane region" description="Helical" evidence="8">
    <location>
        <begin position="263"/>
        <end position="289"/>
    </location>
</feature>
<evidence type="ECO:0000259" key="9">
    <source>
        <dbReference type="Pfam" id="PF00535"/>
    </source>
</evidence>
<dbReference type="AlphaFoldDB" id="A0A2T1N5G6"/>
<dbReference type="InterPro" id="IPR001173">
    <property type="entry name" value="Glyco_trans_2-like"/>
</dbReference>
<keyword evidence="6 8" id="KW-1133">Transmembrane helix</keyword>
<dbReference type="GO" id="GO:0009103">
    <property type="term" value="P:lipopolysaccharide biosynthetic process"/>
    <property type="evidence" value="ECO:0007669"/>
    <property type="project" value="UniProtKB-KW"/>
</dbReference>
<evidence type="ECO:0000256" key="3">
    <source>
        <dbReference type="ARBA" id="ARBA00022679"/>
    </source>
</evidence>
<dbReference type="SUPFAM" id="SSF53448">
    <property type="entry name" value="Nucleotide-diphospho-sugar transferases"/>
    <property type="match status" value="1"/>
</dbReference>
<reference evidence="10 11" key="1">
    <citation type="submission" date="2018-03" db="EMBL/GenBank/DDBJ databases">
        <title>Mesoflavibacter sp. HG37 and Mesoflavibacter sp. HG96 sp.nov., two marine bacteria isolated from seawater of Western Pacific Ocean.</title>
        <authorList>
            <person name="Cheng H."/>
            <person name="Wu Y.-H."/>
            <person name="Guo L.-L."/>
            <person name="Xu X.-W."/>
        </authorList>
    </citation>
    <scope>NUCLEOTIDE SEQUENCE [LARGE SCALE GENOMIC DNA]</scope>
    <source>
        <strain evidence="10 11">KCTC 32269</strain>
    </source>
</reference>
<sequence>MILKKTISFIVPVYFEEAVISRFILEMREALAKIEINYEFVFVDDGSTDKTCEIIKEEAKSDVKIKLIELSYNHGKQSAVTAGINYAVGDYLLYMDPDLQDPPEEIHRFITEIEKGFDLVFGVRREKKDNFINRHFSKLFWGVLRKFTGLQLPKNLAVMRIFNRKFANKFIEYKEQNRFIEGVFMHIGMKQSVLEINQRERYAGQSKFNFRKKMELAFNAIFDFSELPLKLAVRLGLIFILIGIITLLTIIGLKLFLVDFQSGWPSIIGALIIATGIQLFFIGIAALYIGKVYKEAKGRPLFSVKETTNIQ</sequence>
<dbReference type="GO" id="GO:0016757">
    <property type="term" value="F:glycosyltransferase activity"/>
    <property type="evidence" value="ECO:0007669"/>
    <property type="project" value="UniProtKB-KW"/>
</dbReference>
<organism evidence="10 11">
    <name type="scientific">Aurantibacter aestuarii</name>
    <dbReference type="NCBI Taxonomy" id="1266046"/>
    <lineage>
        <taxon>Bacteria</taxon>
        <taxon>Pseudomonadati</taxon>
        <taxon>Bacteroidota</taxon>
        <taxon>Flavobacteriia</taxon>
        <taxon>Flavobacteriales</taxon>
        <taxon>Flavobacteriaceae</taxon>
        <taxon>Aurantibacter</taxon>
    </lineage>
</organism>
<dbReference type="PANTHER" id="PTHR48090:SF3">
    <property type="entry name" value="UNDECAPRENYL-PHOSPHATE 4-DEOXY-4-FORMAMIDO-L-ARABINOSE TRANSFERASE"/>
    <property type="match status" value="1"/>
</dbReference>
<dbReference type="GO" id="GO:0005886">
    <property type="term" value="C:plasma membrane"/>
    <property type="evidence" value="ECO:0007669"/>
    <property type="project" value="TreeGrafter"/>
</dbReference>
<evidence type="ECO:0000256" key="6">
    <source>
        <dbReference type="ARBA" id="ARBA00022989"/>
    </source>
</evidence>
<keyword evidence="5" id="KW-0448">Lipopolysaccharide biosynthesis</keyword>
<dbReference type="EMBL" id="PXOQ01000015">
    <property type="protein sequence ID" value="PSG86538.1"/>
    <property type="molecule type" value="Genomic_DNA"/>
</dbReference>
<dbReference type="CDD" id="cd04187">
    <property type="entry name" value="DPM1_like_bac"/>
    <property type="match status" value="1"/>
</dbReference>
<keyword evidence="1" id="KW-1003">Cell membrane</keyword>
<evidence type="ECO:0000313" key="10">
    <source>
        <dbReference type="EMBL" id="PSG86538.1"/>
    </source>
</evidence>
<evidence type="ECO:0000256" key="8">
    <source>
        <dbReference type="SAM" id="Phobius"/>
    </source>
</evidence>
<evidence type="ECO:0000256" key="1">
    <source>
        <dbReference type="ARBA" id="ARBA00022475"/>
    </source>
</evidence>
<keyword evidence="3 10" id="KW-0808">Transferase</keyword>
<feature type="domain" description="Glycosyltransferase 2-like" evidence="9">
    <location>
        <begin position="8"/>
        <end position="158"/>
    </location>
</feature>
<keyword evidence="4 8" id="KW-0812">Transmembrane</keyword>
<evidence type="ECO:0000256" key="5">
    <source>
        <dbReference type="ARBA" id="ARBA00022985"/>
    </source>
</evidence>
<keyword evidence="11" id="KW-1185">Reference proteome</keyword>
<keyword evidence="7 8" id="KW-0472">Membrane</keyword>
<protein>
    <submittedName>
        <fullName evidence="10">Glycosyltransferase</fullName>
    </submittedName>
</protein>
<dbReference type="OrthoDB" id="9807778at2"/>
<dbReference type="Gene3D" id="3.90.550.10">
    <property type="entry name" value="Spore Coat Polysaccharide Biosynthesis Protein SpsA, Chain A"/>
    <property type="match status" value="1"/>
</dbReference>
<dbReference type="Pfam" id="PF00535">
    <property type="entry name" value="Glycos_transf_2"/>
    <property type="match status" value="1"/>
</dbReference>
<name>A0A2T1N5G6_9FLAO</name>
<evidence type="ECO:0000256" key="4">
    <source>
        <dbReference type="ARBA" id="ARBA00022692"/>
    </source>
</evidence>
<accession>A0A2T1N5G6</accession>
<keyword evidence="2" id="KW-0328">Glycosyltransferase</keyword>
<gene>
    <name evidence="10" type="ORF">C7H52_12705</name>
</gene>
<dbReference type="InterPro" id="IPR029044">
    <property type="entry name" value="Nucleotide-diphossugar_trans"/>
</dbReference>
<dbReference type="Proteomes" id="UP000238426">
    <property type="component" value="Unassembled WGS sequence"/>
</dbReference>
<evidence type="ECO:0000313" key="11">
    <source>
        <dbReference type="Proteomes" id="UP000238426"/>
    </source>
</evidence>
<dbReference type="PANTHER" id="PTHR48090">
    <property type="entry name" value="UNDECAPRENYL-PHOSPHATE 4-DEOXY-4-FORMAMIDO-L-ARABINOSE TRANSFERASE-RELATED"/>
    <property type="match status" value="1"/>
</dbReference>
<feature type="transmembrane region" description="Helical" evidence="8">
    <location>
        <begin position="235"/>
        <end position="257"/>
    </location>
</feature>
<evidence type="ECO:0000256" key="7">
    <source>
        <dbReference type="ARBA" id="ARBA00023136"/>
    </source>
</evidence>
<evidence type="ECO:0000256" key="2">
    <source>
        <dbReference type="ARBA" id="ARBA00022676"/>
    </source>
</evidence>
<comment type="caution">
    <text evidence="10">The sequence shown here is derived from an EMBL/GenBank/DDBJ whole genome shotgun (WGS) entry which is preliminary data.</text>
</comment>
<proteinExistence type="predicted"/>
<dbReference type="InterPro" id="IPR050256">
    <property type="entry name" value="Glycosyltransferase_2"/>
</dbReference>